<reference evidence="6" key="1">
    <citation type="submission" date="2021-04" db="EMBL/GenBank/DDBJ databases">
        <title>Pseudonocardia sp. nov., isolated from sandy soil of mangrove forest.</title>
        <authorList>
            <person name="Zan Z."/>
            <person name="Huang R."/>
            <person name="Liu W."/>
        </authorList>
    </citation>
    <scope>NUCLEOTIDE SEQUENCE</scope>
    <source>
        <strain evidence="6">S2-4</strain>
    </source>
</reference>
<dbReference type="PROSITE" id="PS51257">
    <property type="entry name" value="PROKAR_LIPOPROTEIN"/>
    <property type="match status" value="1"/>
</dbReference>
<dbReference type="SUPFAM" id="SSF55347">
    <property type="entry name" value="Glyceraldehyde-3-phosphate dehydrogenase-like, C-terminal domain"/>
    <property type="match status" value="1"/>
</dbReference>
<dbReference type="InterPro" id="IPR051317">
    <property type="entry name" value="Gfo/Idh/MocA_oxidoreduct"/>
</dbReference>
<dbReference type="InterPro" id="IPR055170">
    <property type="entry name" value="GFO_IDH_MocA-like_dom"/>
</dbReference>
<dbReference type="Pfam" id="PF01408">
    <property type="entry name" value="GFO_IDH_MocA"/>
    <property type="match status" value="1"/>
</dbReference>
<evidence type="ECO:0000259" key="5">
    <source>
        <dbReference type="Pfam" id="PF22725"/>
    </source>
</evidence>
<evidence type="ECO:0000313" key="7">
    <source>
        <dbReference type="Proteomes" id="UP001165283"/>
    </source>
</evidence>
<evidence type="ECO:0000313" key="6">
    <source>
        <dbReference type="EMBL" id="MCO1654552.1"/>
    </source>
</evidence>
<feature type="domain" description="Gfo/Idh/MocA-like oxidoreductase N-terminal" evidence="4">
    <location>
        <begin position="4"/>
        <end position="120"/>
    </location>
</feature>
<feature type="compositionally biased region" description="Basic and acidic residues" evidence="3">
    <location>
        <begin position="277"/>
        <end position="289"/>
    </location>
</feature>
<name>A0ABT0ZUZ5_9PSEU</name>
<dbReference type="PANTHER" id="PTHR43708">
    <property type="entry name" value="CONSERVED EXPRESSED OXIDOREDUCTASE (EUROFUNG)"/>
    <property type="match status" value="1"/>
</dbReference>
<accession>A0ABT0ZUZ5</accession>
<keyword evidence="2" id="KW-0560">Oxidoreductase</keyword>
<comment type="caution">
    <text evidence="6">The sequence shown here is derived from an EMBL/GenBank/DDBJ whole genome shotgun (WGS) entry which is preliminary data.</text>
</comment>
<dbReference type="Gene3D" id="3.40.50.720">
    <property type="entry name" value="NAD(P)-binding Rossmann-like Domain"/>
    <property type="match status" value="1"/>
</dbReference>
<evidence type="ECO:0000259" key="4">
    <source>
        <dbReference type="Pfam" id="PF01408"/>
    </source>
</evidence>
<proteinExistence type="inferred from homology"/>
<keyword evidence="7" id="KW-1185">Reference proteome</keyword>
<feature type="region of interest" description="Disordered" evidence="3">
    <location>
        <begin position="323"/>
        <end position="353"/>
    </location>
</feature>
<dbReference type="SUPFAM" id="SSF51735">
    <property type="entry name" value="NAD(P)-binding Rossmann-fold domains"/>
    <property type="match status" value="1"/>
</dbReference>
<sequence>MEPVRFGLVGYGFGGRYFHAPLIASAAGCELVAVATGSAQRREQVAAELPGTATVAGLEELAAAGVRAVAISTPADTHTALTERALRLELAVVCDKPFALDARAARGSAELAEELGLALSPYQNRRWDSEFRTVRRLVEEGALGEVTRFESRFERFAPQAGPPAAGGGTLLDFGSHLVDQALVLLGPVESVYAELRRRESGLDDDVFVALTHRGGARSHLWGSWSQAAPGPRYRVTGTTGSCVIVDGDGQEEALVAGRTPDDDTWGTEPPGFRARLHRGDTDEPLRPERGRWDTFYPAFAAAVRGEGPVPVAARDAVATATVLDAGGGRPPARAGRRGGGGGGRPAPAAARAGLPPAPGLAAALRRATTGEVVRIGG</sequence>
<comment type="similarity">
    <text evidence="1">Belongs to the Gfo/Idh/MocA family.</text>
</comment>
<dbReference type="Gene3D" id="3.30.360.10">
    <property type="entry name" value="Dihydrodipicolinate Reductase, domain 2"/>
    <property type="match status" value="1"/>
</dbReference>
<evidence type="ECO:0000256" key="3">
    <source>
        <dbReference type="SAM" id="MobiDB-lite"/>
    </source>
</evidence>
<feature type="region of interest" description="Disordered" evidence="3">
    <location>
        <begin position="257"/>
        <end position="289"/>
    </location>
</feature>
<dbReference type="InterPro" id="IPR036291">
    <property type="entry name" value="NAD(P)-bd_dom_sf"/>
</dbReference>
<dbReference type="InterPro" id="IPR000683">
    <property type="entry name" value="Gfo/Idh/MocA-like_OxRdtase_N"/>
</dbReference>
<feature type="domain" description="GFO/IDH/MocA-like oxidoreductase" evidence="5">
    <location>
        <begin position="131"/>
        <end position="241"/>
    </location>
</feature>
<evidence type="ECO:0000256" key="2">
    <source>
        <dbReference type="ARBA" id="ARBA00023002"/>
    </source>
</evidence>
<dbReference type="PANTHER" id="PTHR43708:SF5">
    <property type="entry name" value="CONSERVED EXPRESSED OXIDOREDUCTASE (EUROFUNG)-RELATED"/>
    <property type="match status" value="1"/>
</dbReference>
<dbReference type="EMBL" id="JAGSOV010000011">
    <property type="protein sequence ID" value="MCO1654552.1"/>
    <property type="molecule type" value="Genomic_DNA"/>
</dbReference>
<dbReference type="Pfam" id="PF22725">
    <property type="entry name" value="GFO_IDH_MocA_C3"/>
    <property type="match status" value="1"/>
</dbReference>
<dbReference type="RefSeq" id="WP_252436170.1">
    <property type="nucleotide sequence ID" value="NZ_JAGSOV010000011.1"/>
</dbReference>
<protein>
    <submittedName>
        <fullName evidence="6">Gfo/Idh/MocA family oxidoreductase</fullName>
    </submittedName>
</protein>
<dbReference type="Proteomes" id="UP001165283">
    <property type="component" value="Unassembled WGS sequence"/>
</dbReference>
<organism evidence="6 7">
    <name type="scientific">Pseudonocardia humida</name>
    <dbReference type="NCBI Taxonomy" id="2800819"/>
    <lineage>
        <taxon>Bacteria</taxon>
        <taxon>Bacillati</taxon>
        <taxon>Actinomycetota</taxon>
        <taxon>Actinomycetes</taxon>
        <taxon>Pseudonocardiales</taxon>
        <taxon>Pseudonocardiaceae</taxon>
        <taxon>Pseudonocardia</taxon>
    </lineage>
</organism>
<gene>
    <name evidence="6" type="ORF">KDL28_05730</name>
</gene>
<evidence type="ECO:0000256" key="1">
    <source>
        <dbReference type="ARBA" id="ARBA00010928"/>
    </source>
</evidence>